<dbReference type="OrthoDB" id="2674149at2"/>
<proteinExistence type="predicted"/>
<accession>F5RBK6</accession>
<keyword evidence="3" id="KW-1185">Reference proteome</keyword>
<evidence type="ECO:0000259" key="1">
    <source>
        <dbReference type="Pfam" id="PF13577"/>
    </source>
</evidence>
<dbReference type="GO" id="GO:0004497">
    <property type="term" value="F:monooxygenase activity"/>
    <property type="evidence" value="ECO:0007669"/>
    <property type="project" value="UniProtKB-KW"/>
</dbReference>
<dbReference type="Gene3D" id="3.10.450.50">
    <property type="match status" value="1"/>
</dbReference>
<feature type="domain" description="SnoaL-like" evidence="1">
    <location>
        <begin position="3"/>
        <end position="130"/>
    </location>
</feature>
<gene>
    <name evidence="2" type="ORF">METUNv1_01806</name>
</gene>
<dbReference type="SUPFAM" id="SSF54427">
    <property type="entry name" value="NTF2-like"/>
    <property type="match status" value="1"/>
</dbReference>
<keyword evidence="2" id="KW-0560">Oxidoreductase</keyword>
<dbReference type="RefSeq" id="WP_008060925.1">
    <property type="nucleotide sequence ID" value="NZ_AFHG01000044.1"/>
</dbReference>
<dbReference type="eggNOG" id="COG5517">
    <property type="taxonomic scope" value="Bacteria"/>
</dbReference>
<sequence>MDTRTAITELIHRSGLIMDRCDFKGYLDLCAPEYQYRITTYSPEIRKDMTWLEHDKAGMKSLFDNLHRHNSDKSPISRHINVCLVDIDDAAEEAEVTSTIQVFRTTLDGGETELFAVGKLYDKVAFGQGGPALRSRNVRLDTRLLGYGYHIPF</sequence>
<name>F5RBK6_METUF</name>
<dbReference type="AlphaFoldDB" id="F5RBK6"/>
<dbReference type="EMBL" id="AFHG01000044">
    <property type="protein sequence ID" value="EGK72028.1"/>
    <property type="molecule type" value="Genomic_DNA"/>
</dbReference>
<evidence type="ECO:0000313" key="3">
    <source>
        <dbReference type="Proteomes" id="UP000005019"/>
    </source>
</evidence>
<evidence type="ECO:0000313" key="2">
    <source>
        <dbReference type="EMBL" id="EGK72028.1"/>
    </source>
</evidence>
<dbReference type="InterPro" id="IPR032710">
    <property type="entry name" value="NTF2-like_dom_sf"/>
</dbReference>
<dbReference type="InterPro" id="IPR037401">
    <property type="entry name" value="SnoaL-like"/>
</dbReference>
<reference evidence="2 3" key="1">
    <citation type="journal article" date="2011" name="J. Bacteriol.">
        <title>Genome sequence of Methyloversatilis universalis FAM5T, a methylotrophic representative of the order Rhodocyclales.</title>
        <authorList>
            <person name="Kittichotirat W."/>
            <person name="Good N.M."/>
            <person name="Hall R."/>
            <person name="Bringel F."/>
            <person name="Lajus A."/>
            <person name="Medigue C."/>
            <person name="Smalley N.E."/>
            <person name="Beck D."/>
            <person name="Bumgarner R."/>
            <person name="Vuilleumier S."/>
            <person name="Kalyuzhnaya M.G."/>
        </authorList>
    </citation>
    <scope>NUCLEOTIDE SEQUENCE [LARGE SCALE GENOMIC DNA]</scope>
    <source>
        <strain evidence="3">ATCC BAA-1314 / JCM 13912 / FAM5</strain>
    </source>
</reference>
<comment type="caution">
    <text evidence="2">The sequence shown here is derived from an EMBL/GenBank/DDBJ whole genome shotgun (WGS) entry which is preliminary data.</text>
</comment>
<dbReference type="STRING" id="1000565.METUNv1_01806"/>
<organism evidence="2 3">
    <name type="scientific">Methyloversatilis universalis (strain ATCC BAA-1314 / DSM 25237 / JCM 13912 / CCUG 52030 / FAM5)</name>
    <dbReference type="NCBI Taxonomy" id="1000565"/>
    <lineage>
        <taxon>Bacteria</taxon>
        <taxon>Pseudomonadati</taxon>
        <taxon>Pseudomonadota</taxon>
        <taxon>Betaproteobacteria</taxon>
        <taxon>Nitrosomonadales</taxon>
        <taxon>Sterolibacteriaceae</taxon>
        <taxon>Methyloversatilis</taxon>
    </lineage>
</organism>
<protein>
    <submittedName>
        <fullName evidence="2">Methanesulfonate monooxygenase, hydroxylase beta subunit</fullName>
    </submittedName>
</protein>
<dbReference type="Pfam" id="PF13577">
    <property type="entry name" value="SnoaL_4"/>
    <property type="match status" value="1"/>
</dbReference>
<keyword evidence="2" id="KW-0503">Monooxygenase</keyword>
<dbReference type="Proteomes" id="UP000005019">
    <property type="component" value="Unassembled WGS sequence"/>
</dbReference>